<dbReference type="PANTHER" id="PTHR30483">
    <property type="entry name" value="LEUCINE-SPECIFIC-BINDING PROTEIN"/>
    <property type="match status" value="1"/>
</dbReference>
<dbReference type="SUPFAM" id="SSF53822">
    <property type="entry name" value="Periplasmic binding protein-like I"/>
    <property type="match status" value="1"/>
</dbReference>
<dbReference type="AlphaFoldDB" id="A0A1J5PN56"/>
<proteinExistence type="predicted"/>
<dbReference type="Pfam" id="PF13458">
    <property type="entry name" value="Peripla_BP_6"/>
    <property type="match status" value="1"/>
</dbReference>
<reference evidence="3" key="1">
    <citation type="submission" date="2016-10" db="EMBL/GenBank/DDBJ databases">
        <title>Sequence of Gallionella enrichment culture.</title>
        <authorList>
            <person name="Poehlein A."/>
            <person name="Muehling M."/>
            <person name="Daniel R."/>
        </authorList>
    </citation>
    <scope>NUCLEOTIDE SEQUENCE</scope>
</reference>
<dbReference type="InterPro" id="IPR051010">
    <property type="entry name" value="BCAA_transport"/>
</dbReference>
<feature type="domain" description="Leucine-binding protein" evidence="2">
    <location>
        <begin position="24"/>
        <end position="365"/>
    </location>
</feature>
<evidence type="ECO:0000259" key="2">
    <source>
        <dbReference type="Pfam" id="PF13458"/>
    </source>
</evidence>
<dbReference type="PANTHER" id="PTHR30483:SF6">
    <property type="entry name" value="PERIPLASMIC BINDING PROTEIN OF ABC TRANSPORTER FOR NATURAL AMINO ACIDS"/>
    <property type="match status" value="1"/>
</dbReference>
<dbReference type="Gene3D" id="3.40.50.2300">
    <property type="match status" value="2"/>
</dbReference>
<keyword evidence="1" id="KW-0732">Signal</keyword>
<dbReference type="InterPro" id="IPR028082">
    <property type="entry name" value="Peripla_BP_I"/>
</dbReference>
<evidence type="ECO:0000313" key="3">
    <source>
        <dbReference type="EMBL" id="OIQ69020.1"/>
    </source>
</evidence>
<comment type="caution">
    <text evidence="3">The sequence shown here is derived from an EMBL/GenBank/DDBJ whole genome shotgun (WGS) entry which is preliminary data.</text>
</comment>
<dbReference type="InterPro" id="IPR028081">
    <property type="entry name" value="Leu-bd"/>
</dbReference>
<name>A0A1J5PN56_9ZZZZ</name>
<evidence type="ECO:0000256" key="1">
    <source>
        <dbReference type="ARBA" id="ARBA00022729"/>
    </source>
</evidence>
<protein>
    <submittedName>
        <fullName evidence="3">Leucine-, isoleucine-, valine-, threonine-, and alanine-binding protein</fullName>
    </submittedName>
</protein>
<sequence>MKFTHRLAVAAVVAAIAQSAGADTVKIGILAPFSGPFAMYGTQFKQAIEVYQAQNGTSVGGHDIELIYKDTGGPNPDVAKQLAQELLIKDGVKYLGGIVFTPNAMAVAPLINQSKTPTVLFNAATSVINAKSPFFVRTSMTLPQVSAPMADWAFAHGIKTVATAVTDYGPGIDAETAFTKEFTAKGGKVVDAIRMPIQTTDFGPFMQRIKTEAPNALFAFIPAGAPAFAFTKAYSDNGLKAAGSQAPGTGDINVETTLEGLGDASIGIITSHHYSMAHDSAENKAFIAELQKLHPGAVSNFASIGAYDGIKVLYKMIETTGASGGEPAVKSVLGMSWVSPRGPVTIDPTNRTVTQNVYIREITKGADGKLENKEIDTFPNVPDLGWAN</sequence>
<dbReference type="CDD" id="cd20013">
    <property type="entry name" value="PBP1_RPA0985_benzoate-like"/>
    <property type="match status" value="1"/>
</dbReference>
<dbReference type="EMBL" id="MLJW01004966">
    <property type="protein sequence ID" value="OIQ69020.1"/>
    <property type="molecule type" value="Genomic_DNA"/>
</dbReference>
<gene>
    <name evidence="3" type="primary">braC_26</name>
    <name evidence="3" type="ORF">GALL_493820</name>
</gene>
<accession>A0A1J5PN56</accession>
<organism evidence="3">
    <name type="scientific">mine drainage metagenome</name>
    <dbReference type="NCBI Taxonomy" id="410659"/>
    <lineage>
        <taxon>unclassified sequences</taxon>
        <taxon>metagenomes</taxon>
        <taxon>ecological metagenomes</taxon>
    </lineage>
</organism>